<dbReference type="GO" id="GO:0003697">
    <property type="term" value="F:single-stranded DNA binding"/>
    <property type="evidence" value="ECO:0007669"/>
    <property type="project" value="InterPro"/>
</dbReference>
<dbReference type="GO" id="GO:0000712">
    <property type="term" value="P:resolution of meiotic recombination intermediates"/>
    <property type="evidence" value="ECO:0007669"/>
    <property type="project" value="TreeGrafter"/>
</dbReference>
<keyword evidence="3" id="KW-0540">Nuclease</keyword>
<dbReference type="GO" id="GO:1901255">
    <property type="term" value="P:nucleotide-excision repair involved in interstrand cross-link repair"/>
    <property type="evidence" value="ECO:0007669"/>
    <property type="project" value="TreeGrafter"/>
</dbReference>
<sequence>MLEYENQMFLDILHQDGLLVTAKGLSLETIFLSLVKVYSDPGNLVIVIGTTGKEEEFFVNQLADENVKPLPKVITNEYNSSDREIVYLEGGVLFVSSRILVVDLLKNRLPIEKVTGFLVYRAHAILESCQEAFAVRLFRQKNKTGFIKAFSSAPQAFTRGFAQVQHIMKTLFVCNLYLWPRFHANVRSSLDTPTLSVIELHVQMTPQMKELQAALLDLISLSIKDLKMQNPSMDLDDVTVENVIARSFHKLLHQQLDPSWHQLNAQTHKLIADLRSLCSMLNYLTRYDSVTFHNLVSGFRTRDYALKCSGWCLLDAAETVFVVAEKRASGLSGSEGVLNPEVCPKWTVLTEVLVEINKQSKEGGRKGEKTLILVPDKKTCEQIKQLLTLGAHNLLQHLSRNMKTTAAVSKHPASRPITLADDPDRPEEEVTTINVKKEPEEAEEDMQDFYMLTQKCVEEEETSGDAGVSCSQYEEVKEEKVSQLETDSWQPPMLYIQPFKRNNDPTALIRSLEDLKPKYVILYDMDMTAVRRLEVFNAKHPEISLQIFVLVYSGTVEEQAYLTTLRREKEAFEFLINEKASMVVATNQDGRSDDNPLLTRDTSKPSETVTNTRKGGLSDTQPKKESRIIVDMREFRSELPALIYKRGIEIEPITLHVGDYILTPEICVERKSVSDLIGSLNSGRLYTQAVAMMRHYAKPMLLIEFDHNKPFVLQGQYYVSKNVSSKDVSAKLQLLTLHFPKLRLVWSPSPYATAELFDELKQGYPEPDAMAAASIGAELESELDSDKFNTAVHDFVAKLPGVITKTLKNVLSKGKSLDHLVRCSKEQLQELVGNSLHANDLYSSLHNVLTEDSQAGPSSRGTSSKGRGGKWQGFKKLKSK</sequence>
<dbReference type="SUPFAM" id="SSF47781">
    <property type="entry name" value="RuvA domain 2-like"/>
    <property type="match status" value="1"/>
</dbReference>
<feature type="region of interest" description="Disordered" evidence="11">
    <location>
        <begin position="851"/>
        <end position="880"/>
    </location>
</feature>
<dbReference type="PANTHER" id="PTHR10150:SF0">
    <property type="entry name" value="DNA REPAIR ENDONUCLEASE XPF"/>
    <property type="match status" value="1"/>
</dbReference>
<dbReference type="GO" id="GO:0003684">
    <property type="term" value="F:damaged DNA binding"/>
    <property type="evidence" value="ECO:0007669"/>
    <property type="project" value="TreeGrafter"/>
</dbReference>
<evidence type="ECO:0000256" key="8">
    <source>
        <dbReference type="ARBA" id="ARBA00023204"/>
    </source>
</evidence>
<keyword evidence="4" id="KW-0255">Endonuclease</keyword>
<dbReference type="NCBIfam" id="TIGR00596">
    <property type="entry name" value="rad1"/>
    <property type="match status" value="1"/>
</dbReference>
<dbReference type="InterPro" id="IPR011335">
    <property type="entry name" value="Restrct_endonuc-II-like"/>
</dbReference>
<evidence type="ECO:0000256" key="9">
    <source>
        <dbReference type="ARBA" id="ARBA00023242"/>
    </source>
</evidence>
<evidence type="ECO:0000256" key="3">
    <source>
        <dbReference type="ARBA" id="ARBA00022722"/>
    </source>
</evidence>
<keyword evidence="14" id="KW-1185">Reference proteome</keyword>
<feature type="region of interest" description="Disordered" evidence="11">
    <location>
        <begin position="405"/>
        <end position="431"/>
    </location>
</feature>
<dbReference type="Gene3D" id="1.10.150.20">
    <property type="entry name" value="5' to 3' exonuclease, C-terminal subdomain"/>
    <property type="match status" value="1"/>
</dbReference>
<dbReference type="GO" id="GO:0000110">
    <property type="term" value="C:nucleotide-excision repair factor 1 complex"/>
    <property type="evidence" value="ECO:0007669"/>
    <property type="project" value="TreeGrafter"/>
</dbReference>
<dbReference type="GO" id="GO:0000014">
    <property type="term" value="F:single-stranded DNA endodeoxyribonuclease activity"/>
    <property type="evidence" value="ECO:0007669"/>
    <property type="project" value="TreeGrafter"/>
</dbReference>
<organism evidence="13 14">
    <name type="scientific">Gryllus longicercus</name>
    <dbReference type="NCBI Taxonomy" id="2509291"/>
    <lineage>
        <taxon>Eukaryota</taxon>
        <taxon>Metazoa</taxon>
        <taxon>Ecdysozoa</taxon>
        <taxon>Arthropoda</taxon>
        <taxon>Hexapoda</taxon>
        <taxon>Insecta</taxon>
        <taxon>Pterygota</taxon>
        <taxon>Neoptera</taxon>
        <taxon>Polyneoptera</taxon>
        <taxon>Orthoptera</taxon>
        <taxon>Ensifera</taxon>
        <taxon>Gryllidea</taxon>
        <taxon>Grylloidea</taxon>
        <taxon>Gryllidae</taxon>
        <taxon>Gryllinae</taxon>
        <taxon>Gryllus</taxon>
    </lineage>
</organism>
<evidence type="ECO:0000256" key="5">
    <source>
        <dbReference type="ARBA" id="ARBA00022763"/>
    </source>
</evidence>
<evidence type="ECO:0000256" key="11">
    <source>
        <dbReference type="SAM" id="MobiDB-lite"/>
    </source>
</evidence>
<evidence type="ECO:0000256" key="10">
    <source>
        <dbReference type="ARBA" id="ARBA00072370"/>
    </source>
</evidence>
<keyword evidence="9" id="KW-0539">Nucleus</keyword>
<feature type="domain" description="ERCC4" evidence="12">
    <location>
        <begin position="627"/>
        <end position="707"/>
    </location>
</feature>
<dbReference type="GO" id="GO:0000724">
    <property type="term" value="P:double-strand break repair via homologous recombination"/>
    <property type="evidence" value="ECO:0007669"/>
    <property type="project" value="TreeGrafter"/>
</dbReference>
<dbReference type="EMBL" id="JAZDUA010000243">
    <property type="protein sequence ID" value="KAK7863057.1"/>
    <property type="molecule type" value="Genomic_DNA"/>
</dbReference>
<proteinExistence type="inferred from homology"/>
<evidence type="ECO:0000256" key="6">
    <source>
        <dbReference type="ARBA" id="ARBA00022801"/>
    </source>
</evidence>
<dbReference type="SUPFAM" id="SSF52980">
    <property type="entry name" value="Restriction endonuclease-like"/>
    <property type="match status" value="1"/>
</dbReference>
<evidence type="ECO:0000259" key="12">
    <source>
        <dbReference type="SMART" id="SM00891"/>
    </source>
</evidence>
<evidence type="ECO:0000313" key="13">
    <source>
        <dbReference type="EMBL" id="KAK7863057.1"/>
    </source>
</evidence>
<evidence type="ECO:0000256" key="1">
    <source>
        <dbReference type="ARBA" id="ARBA00004123"/>
    </source>
</evidence>
<name>A0AAN9VL81_9ORTH</name>
<dbReference type="Pfam" id="PF02732">
    <property type="entry name" value="ERCC4"/>
    <property type="match status" value="1"/>
</dbReference>
<protein>
    <recommendedName>
        <fullName evidence="10">DNA repair endonuclease XPF</fullName>
    </recommendedName>
</protein>
<feature type="region of interest" description="Disordered" evidence="11">
    <location>
        <begin position="587"/>
        <end position="624"/>
    </location>
</feature>
<comment type="subcellular location">
    <subcellularLocation>
        <location evidence="1">Nucleus</location>
    </subcellularLocation>
</comment>
<dbReference type="InterPro" id="IPR006166">
    <property type="entry name" value="ERCC4_domain"/>
</dbReference>
<accession>A0AAN9VL81</accession>
<dbReference type="Proteomes" id="UP001378592">
    <property type="component" value="Unassembled WGS sequence"/>
</dbReference>
<dbReference type="SMART" id="SM00891">
    <property type="entry name" value="ERCC4"/>
    <property type="match status" value="1"/>
</dbReference>
<dbReference type="CDD" id="cd20078">
    <property type="entry name" value="XPF_nuclease_XPF_euk"/>
    <property type="match status" value="1"/>
</dbReference>
<dbReference type="InterPro" id="IPR010994">
    <property type="entry name" value="RuvA_2-like"/>
</dbReference>
<evidence type="ECO:0000313" key="14">
    <source>
        <dbReference type="Proteomes" id="UP001378592"/>
    </source>
</evidence>
<comment type="similarity">
    <text evidence="2">Belongs to the XPF family.</text>
</comment>
<gene>
    <name evidence="13" type="ORF">R5R35_006479</name>
</gene>
<evidence type="ECO:0000256" key="7">
    <source>
        <dbReference type="ARBA" id="ARBA00023125"/>
    </source>
</evidence>
<keyword evidence="6" id="KW-0378">Hydrolase</keyword>
<keyword evidence="7" id="KW-0238">DNA-binding</keyword>
<dbReference type="AlphaFoldDB" id="A0AAN9VL81"/>
<keyword evidence="5" id="KW-0227">DNA damage</keyword>
<comment type="caution">
    <text evidence="13">The sequence shown here is derived from an EMBL/GenBank/DDBJ whole genome shotgun (WGS) entry which is preliminary data.</text>
</comment>
<dbReference type="InterPro" id="IPR047520">
    <property type="entry name" value="XPF_nuclease"/>
</dbReference>
<reference evidence="13 14" key="1">
    <citation type="submission" date="2024-03" db="EMBL/GenBank/DDBJ databases">
        <title>The genome assembly and annotation of the cricket Gryllus longicercus Weissman &amp; Gray.</title>
        <authorList>
            <person name="Szrajer S."/>
            <person name="Gray D."/>
            <person name="Ylla G."/>
        </authorList>
    </citation>
    <scope>NUCLEOTIDE SEQUENCE [LARGE SCALE GENOMIC DNA]</scope>
    <source>
        <strain evidence="13">DAG 2021-001</strain>
        <tissue evidence="13">Whole body minus gut</tissue>
    </source>
</reference>
<keyword evidence="8" id="KW-0234">DNA repair</keyword>
<dbReference type="Gene3D" id="3.40.50.10130">
    <property type="match status" value="1"/>
</dbReference>
<dbReference type="FunFam" id="3.40.50.10130:FF:000002">
    <property type="entry name" value="DNA repair endonuclease XPF"/>
    <property type="match status" value="1"/>
</dbReference>
<dbReference type="PANTHER" id="PTHR10150">
    <property type="entry name" value="DNA REPAIR ENDONUCLEASE XPF"/>
    <property type="match status" value="1"/>
</dbReference>
<dbReference type="InterPro" id="IPR006167">
    <property type="entry name" value="XPF"/>
</dbReference>
<evidence type="ECO:0000256" key="2">
    <source>
        <dbReference type="ARBA" id="ARBA00010015"/>
    </source>
</evidence>
<evidence type="ECO:0000256" key="4">
    <source>
        <dbReference type="ARBA" id="ARBA00022759"/>
    </source>
</evidence>